<dbReference type="GO" id="GO:0071973">
    <property type="term" value="P:bacterial-type flagellum-dependent cell motility"/>
    <property type="evidence" value="ECO:0007669"/>
    <property type="project" value="InterPro"/>
</dbReference>
<gene>
    <name evidence="8" type="ORF">CHF27_002335</name>
</gene>
<dbReference type="InterPro" id="IPR001543">
    <property type="entry name" value="FliN-like_C"/>
</dbReference>
<evidence type="ECO:0000313" key="8">
    <source>
        <dbReference type="EMBL" id="RDY24497.1"/>
    </source>
</evidence>
<dbReference type="GO" id="GO:0009425">
    <property type="term" value="C:bacterial-type flagellum basal body"/>
    <property type="evidence" value="ECO:0007669"/>
    <property type="project" value="InterPro"/>
</dbReference>
<evidence type="ECO:0000256" key="4">
    <source>
        <dbReference type="ARBA" id="ARBA00022500"/>
    </source>
</evidence>
<keyword evidence="8" id="KW-0969">Cilium</keyword>
<sequence length="105" mass="11823">MDSVVLKTEDVYEVEFDELQEEEPVPIDSMQSILDTELTITVTVGTTKEKLGRIDNLKVDDVIVLDKFLDEDLDININGREIASGESIILDNKLAIRLSKIKMAE</sequence>
<reference evidence="8 9" key="1">
    <citation type="journal article" date="2017" name="Genome Announc.">
        <title>Draft Genome Sequence of Romboutsia maritimum sp. nov. Strain CCRI-22766(T), Isolated from Coastal Estuarine Mud.</title>
        <authorList>
            <person name="Maheux A.F."/>
            <person name="Boudreau D.K."/>
            <person name="Berube E."/>
            <person name="Boissinot M."/>
            <person name="Raymond F."/>
            <person name="Brodeur S."/>
            <person name="Corbeil J."/>
            <person name="Brightwell G."/>
            <person name="Broda D."/>
            <person name="Omar R.F."/>
            <person name="Bergeron M.G."/>
        </authorList>
    </citation>
    <scope>NUCLEOTIDE SEQUENCE [LARGE SCALE GENOMIC DNA]</scope>
    <source>
        <strain evidence="8 9">CCRI-22766</strain>
    </source>
</reference>
<dbReference type="PRINTS" id="PR00956">
    <property type="entry name" value="FLGMOTORFLIN"/>
</dbReference>
<dbReference type="PANTHER" id="PTHR43484">
    <property type="match status" value="1"/>
</dbReference>
<dbReference type="EMBL" id="NOJZ02000002">
    <property type="protein sequence ID" value="RDY24497.1"/>
    <property type="molecule type" value="Genomic_DNA"/>
</dbReference>
<dbReference type="InterPro" id="IPR001172">
    <property type="entry name" value="FliN_T3SS_HrcQb"/>
</dbReference>
<comment type="subcellular location">
    <subcellularLocation>
        <location evidence="1">Cell membrane</location>
        <topology evidence="1">Peripheral membrane protein</topology>
        <orientation evidence="1">Cytoplasmic side</orientation>
    </subcellularLocation>
</comment>
<dbReference type="GO" id="GO:0005886">
    <property type="term" value="C:plasma membrane"/>
    <property type="evidence" value="ECO:0007669"/>
    <property type="project" value="UniProtKB-SubCell"/>
</dbReference>
<name>A0A371IVH8_9FIRM</name>
<comment type="similarity">
    <text evidence="2">Belongs to the FliN/MopA/SpaO family.</text>
</comment>
<comment type="caution">
    <text evidence="8">The sequence shown here is derived from an EMBL/GenBank/DDBJ whole genome shotgun (WGS) entry which is preliminary data.</text>
</comment>
<keyword evidence="8" id="KW-0966">Cell projection</keyword>
<keyword evidence="6" id="KW-0472">Membrane</keyword>
<evidence type="ECO:0000259" key="7">
    <source>
        <dbReference type="Pfam" id="PF01052"/>
    </source>
</evidence>
<evidence type="ECO:0000256" key="1">
    <source>
        <dbReference type="ARBA" id="ARBA00004413"/>
    </source>
</evidence>
<dbReference type="Gene3D" id="2.30.330.10">
    <property type="entry name" value="SpoA-like"/>
    <property type="match status" value="1"/>
</dbReference>
<dbReference type="Proteomes" id="UP000243494">
    <property type="component" value="Unassembled WGS sequence"/>
</dbReference>
<evidence type="ECO:0000256" key="5">
    <source>
        <dbReference type="ARBA" id="ARBA00022779"/>
    </source>
</evidence>
<dbReference type="OrthoDB" id="1912158at2"/>
<protein>
    <submittedName>
        <fullName evidence="8">Flagellar motor switch protein FliN</fullName>
    </submittedName>
</protein>
<keyword evidence="9" id="KW-1185">Reference proteome</keyword>
<keyword evidence="4" id="KW-0145">Chemotaxis</keyword>
<dbReference type="GO" id="GO:0003774">
    <property type="term" value="F:cytoskeletal motor activity"/>
    <property type="evidence" value="ECO:0007669"/>
    <property type="project" value="InterPro"/>
</dbReference>
<dbReference type="RefSeq" id="WP_095405883.1">
    <property type="nucleotide sequence ID" value="NZ_NOJZ02000002.1"/>
</dbReference>
<dbReference type="InterPro" id="IPR036429">
    <property type="entry name" value="SpoA-like_sf"/>
</dbReference>
<dbReference type="Pfam" id="PF01052">
    <property type="entry name" value="FliMN_C"/>
    <property type="match status" value="1"/>
</dbReference>
<accession>A0A371IVH8</accession>
<dbReference type="PANTHER" id="PTHR43484:SF1">
    <property type="entry name" value="FLAGELLAR MOTOR SWITCH PROTEIN FLIN"/>
    <property type="match status" value="1"/>
</dbReference>
<dbReference type="GO" id="GO:0006935">
    <property type="term" value="P:chemotaxis"/>
    <property type="evidence" value="ECO:0007669"/>
    <property type="project" value="UniProtKB-KW"/>
</dbReference>
<evidence type="ECO:0000313" key="9">
    <source>
        <dbReference type="Proteomes" id="UP000243494"/>
    </source>
</evidence>
<dbReference type="InterPro" id="IPR051469">
    <property type="entry name" value="FliN/MopA/SpaO"/>
</dbReference>
<proteinExistence type="inferred from homology"/>
<organism evidence="8 9">
    <name type="scientific">Romboutsia maritimum</name>
    <dbReference type="NCBI Taxonomy" id="2020948"/>
    <lineage>
        <taxon>Bacteria</taxon>
        <taxon>Bacillati</taxon>
        <taxon>Bacillota</taxon>
        <taxon>Clostridia</taxon>
        <taxon>Peptostreptococcales</taxon>
        <taxon>Peptostreptococcaceae</taxon>
        <taxon>Romboutsia</taxon>
    </lineage>
</organism>
<feature type="domain" description="Flagellar motor switch protein FliN-like C-terminal" evidence="7">
    <location>
        <begin position="32"/>
        <end position="101"/>
    </location>
</feature>
<dbReference type="AlphaFoldDB" id="A0A371IVH8"/>
<dbReference type="SUPFAM" id="SSF101801">
    <property type="entry name" value="Surface presentation of antigens (SPOA)"/>
    <property type="match status" value="1"/>
</dbReference>
<keyword evidence="5" id="KW-0283">Flagellar rotation</keyword>
<evidence type="ECO:0000256" key="2">
    <source>
        <dbReference type="ARBA" id="ARBA00009226"/>
    </source>
</evidence>
<evidence type="ECO:0000256" key="6">
    <source>
        <dbReference type="ARBA" id="ARBA00023136"/>
    </source>
</evidence>
<keyword evidence="8" id="KW-0282">Flagellum</keyword>
<keyword evidence="3" id="KW-1003">Cell membrane</keyword>
<evidence type="ECO:0000256" key="3">
    <source>
        <dbReference type="ARBA" id="ARBA00022475"/>
    </source>
</evidence>